<name>A0A3S5C1K3_9PLAT</name>
<dbReference type="EMBL" id="CAAALY010102675">
    <property type="protein sequence ID" value="VEL29382.1"/>
    <property type="molecule type" value="Genomic_DNA"/>
</dbReference>
<evidence type="ECO:0000313" key="3">
    <source>
        <dbReference type="Proteomes" id="UP000784294"/>
    </source>
</evidence>
<protein>
    <submittedName>
        <fullName evidence="2">Uncharacterized protein</fullName>
    </submittedName>
</protein>
<gene>
    <name evidence="2" type="ORF">PXEA_LOCUS22822</name>
</gene>
<dbReference type="Proteomes" id="UP000784294">
    <property type="component" value="Unassembled WGS sequence"/>
</dbReference>
<accession>A0A3S5C1K3</accession>
<feature type="compositionally biased region" description="Basic residues" evidence="1">
    <location>
        <begin position="71"/>
        <end position="82"/>
    </location>
</feature>
<evidence type="ECO:0000313" key="2">
    <source>
        <dbReference type="EMBL" id="VEL29382.1"/>
    </source>
</evidence>
<evidence type="ECO:0000256" key="1">
    <source>
        <dbReference type="SAM" id="MobiDB-lite"/>
    </source>
</evidence>
<proteinExistence type="predicted"/>
<keyword evidence="3" id="KW-1185">Reference proteome</keyword>
<comment type="caution">
    <text evidence="2">The sequence shown here is derived from an EMBL/GenBank/DDBJ whole genome shotgun (WGS) entry which is preliminary data.</text>
</comment>
<feature type="region of interest" description="Disordered" evidence="1">
    <location>
        <begin position="105"/>
        <end position="138"/>
    </location>
</feature>
<feature type="region of interest" description="Disordered" evidence="1">
    <location>
        <begin position="60"/>
        <end position="89"/>
    </location>
</feature>
<dbReference type="OrthoDB" id="244158at2759"/>
<dbReference type="AlphaFoldDB" id="A0A3S5C1K3"/>
<sequence length="162" mass="17867">MLEPACQTTNTNSVHYLLTLWQRLVAGIPYYRPDSPHQLDVHTPDVICAFVQTCLASVSSYSDQPVSGSGRSRRLGGRRRRNERGEPGILGKSVQLARQVGSGANPILSFGSPRGLDNFDGYSDDKNESSDTEETEDCPLDDTATLLQQMTQVGLCNYLFRI</sequence>
<organism evidence="2 3">
    <name type="scientific">Protopolystoma xenopodis</name>
    <dbReference type="NCBI Taxonomy" id="117903"/>
    <lineage>
        <taxon>Eukaryota</taxon>
        <taxon>Metazoa</taxon>
        <taxon>Spiralia</taxon>
        <taxon>Lophotrochozoa</taxon>
        <taxon>Platyhelminthes</taxon>
        <taxon>Monogenea</taxon>
        <taxon>Polyopisthocotylea</taxon>
        <taxon>Polystomatidea</taxon>
        <taxon>Polystomatidae</taxon>
        <taxon>Protopolystoma</taxon>
    </lineage>
</organism>
<reference evidence="2" key="1">
    <citation type="submission" date="2018-11" db="EMBL/GenBank/DDBJ databases">
        <authorList>
            <consortium name="Pathogen Informatics"/>
        </authorList>
    </citation>
    <scope>NUCLEOTIDE SEQUENCE</scope>
</reference>